<name>A0A5N6JYM2_MONLA</name>
<evidence type="ECO:0000313" key="2">
    <source>
        <dbReference type="Proteomes" id="UP000326757"/>
    </source>
</evidence>
<dbReference type="Proteomes" id="UP000326757">
    <property type="component" value="Unassembled WGS sequence"/>
</dbReference>
<reference evidence="1 2" key="1">
    <citation type="submission" date="2019-06" db="EMBL/GenBank/DDBJ databases">
        <title>Genome Sequence of the Brown Rot Fungal Pathogen Monilinia laxa.</title>
        <authorList>
            <person name="De Miccolis Angelini R.M."/>
            <person name="Landi L."/>
            <person name="Abate D."/>
            <person name="Pollastro S."/>
            <person name="Romanazzi G."/>
            <person name="Faretra F."/>
        </authorList>
    </citation>
    <scope>NUCLEOTIDE SEQUENCE [LARGE SCALE GENOMIC DNA]</scope>
    <source>
        <strain evidence="1 2">Mlax316</strain>
    </source>
</reference>
<keyword evidence="2" id="KW-1185">Reference proteome</keyword>
<accession>A0A5N6JYM2</accession>
<dbReference type="EMBL" id="VIGI01000011">
    <property type="protein sequence ID" value="KAB8294246.1"/>
    <property type="molecule type" value="Genomic_DNA"/>
</dbReference>
<protein>
    <submittedName>
        <fullName evidence="1">Uncharacterized protein</fullName>
    </submittedName>
</protein>
<proteinExistence type="predicted"/>
<dbReference type="AlphaFoldDB" id="A0A5N6JYM2"/>
<organism evidence="1 2">
    <name type="scientific">Monilinia laxa</name>
    <name type="common">Brown rot fungus</name>
    <name type="synonym">Sclerotinia laxa</name>
    <dbReference type="NCBI Taxonomy" id="61186"/>
    <lineage>
        <taxon>Eukaryota</taxon>
        <taxon>Fungi</taxon>
        <taxon>Dikarya</taxon>
        <taxon>Ascomycota</taxon>
        <taxon>Pezizomycotina</taxon>
        <taxon>Leotiomycetes</taxon>
        <taxon>Helotiales</taxon>
        <taxon>Sclerotiniaceae</taxon>
        <taxon>Monilinia</taxon>
    </lineage>
</organism>
<comment type="caution">
    <text evidence="1">The sequence shown here is derived from an EMBL/GenBank/DDBJ whole genome shotgun (WGS) entry which is preliminary data.</text>
</comment>
<gene>
    <name evidence="1" type="ORF">EYC80_009676</name>
</gene>
<evidence type="ECO:0000313" key="1">
    <source>
        <dbReference type="EMBL" id="KAB8294246.1"/>
    </source>
</evidence>
<sequence length="87" mass="10147">MNDSNRFEYSSHYTFLCSGRVYTHICKRLCTAESLYTLIKWIFLHSPLFFGLRQLTHVKSLTFSCNIVHIDLATRLLPFIGVPATKY</sequence>